<organism evidence="1 2">
    <name type="scientific">Zarea fungicola</name>
    <dbReference type="NCBI Taxonomy" id="93591"/>
    <lineage>
        <taxon>Eukaryota</taxon>
        <taxon>Fungi</taxon>
        <taxon>Dikarya</taxon>
        <taxon>Ascomycota</taxon>
        <taxon>Pezizomycotina</taxon>
        <taxon>Sordariomycetes</taxon>
        <taxon>Hypocreomycetidae</taxon>
        <taxon>Hypocreales</taxon>
        <taxon>Cordycipitaceae</taxon>
        <taxon>Zarea</taxon>
    </lineage>
</organism>
<gene>
    <name evidence="1" type="ORF">NQ176_g7221</name>
</gene>
<evidence type="ECO:0000313" key="2">
    <source>
        <dbReference type="Proteomes" id="UP001143910"/>
    </source>
</evidence>
<proteinExistence type="predicted"/>
<protein>
    <submittedName>
        <fullName evidence="1">Uncharacterized protein</fullName>
    </submittedName>
</protein>
<sequence length="97" mass="10480">MALPSPHHLIDFAPSTPTTANQPNQATTKVKVGELIYRMPPIELIVMAYHYNAPMQVAKVVKLIPEEVNGAWLAETIAAGSLKVGARSLVIDVAEPH</sequence>
<dbReference type="EMBL" id="JANJQO010001171">
    <property type="protein sequence ID" value="KAJ2972328.1"/>
    <property type="molecule type" value="Genomic_DNA"/>
</dbReference>
<name>A0ACC1MZZ0_9HYPO</name>
<evidence type="ECO:0000313" key="1">
    <source>
        <dbReference type="EMBL" id="KAJ2972328.1"/>
    </source>
</evidence>
<reference evidence="1" key="1">
    <citation type="submission" date="2022-08" db="EMBL/GenBank/DDBJ databases">
        <title>Genome Sequence of Lecanicillium fungicola.</title>
        <authorList>
            <person name="Buettner E."/>
        </authorList>
    </citation>
    <scope>NUCLEOTIDE SEQUENCE</scope>
    <source>
        <strain evidence="1">Babe33</strain>
    </source>
</reference>
<accession>A0ACC1MZZ0</accession>
<dbReference type="Proteomes" id="UP001143910">
    <property type="component" value="Unassembled WGS sequence"/>
</dbReference>
<comment type="caution">
    <text evidence="1">The sequence shown here is derived from an EMBL/GenBank/DDBJ whole genome shotgun (WGS) entry which is preliminary data.</text>
</comment>
<keyword evidence="2" id="KW-1185">Reference proteome</keyword>